<evidence type="ECO:0000259" key="1">
    <source>
        <dbReference type="Pfam" id="PF13358"/>
    </source>
</evidence>
<dbReference type="InterPro" id="IPR036397">
    <property type="entry name" value="RNaseH_sf"/>
</dbReference>
<dbReference type="NCBIfam" id="NF033545">
    <property type="entry name" value="transpos_IS630"/>
    <property type="match status" value="1"/>
</dbReference>
<evidence type="ECO:0000313" key="4">
    <source>
        <dbReference type="Proteomes" id="UP000238937"/>
    </source>
</evidence>
<evidence type="ECO:0000313" key="3">
    <source>
        <dbReference type="EMBL" id="PSB56971.1"/>
    </source>
</evidence>
<proteinExistence type="predicted"/>
<reference evidence="3 4" key="1">
    <citation type="submission" date="2018-03" db="EMBL/GenBank/DDBJ databases">
        <title>The ancient ancestry and fast evolution of plastids.</title>
        <authorList>
            <person name="Moore K.R."/>
            <person name="Magnabosco C."/>
            <person name="Momper L."/>
            <person name="Gold D.A."/>
            <person name="Bosak T."/>
            <person name="Fournier G.P."/>
        </authorList>
    </citation>
    <scope>NUCLEOTIDE SEQUENCE [LARGE SCALE GENOMIC DNA]</scope>
    <source>
        <strain evidence="3 4">CCALA 037</strain>
    </source>
</reference>
<dbReference type="Pfam" id="PF13592">
    <property type="entry name" value="HTH_33"/>
    <property type="match status" value="1"/>
</dbReference>
<dbReference type="InterPro" id="IPR038717">
    <property type="entry name" value="Tc1-like_DDE_dom"/>
</dbReference>
<dbReference type="InterPro" id="IPR025959">
    <property type="entry name" value="Winged_HTH_dom"/>
</dbReference>
<feature type="domain" description="Winged helix-turn helix" evidence="2">
    <location>
        <begin position="86"/>
        <end position="144"/>
    </location>
</feature>
<gene>
    <name evidence="3" type="ORF">C7B77_10010</name>
</gene>
<dbReference type="Pfam" id="PF13384">
    <property type="entry name" value="HTH_23"/>
    <property type="match status" value="1"/>
</dbReference>
<dbReference type="GO" id="GO:0003676">
    <property type="term" value="F:nucleic acid binding"/>
    <property type="evidence" value="ECO:0007669"/>
    <property type="project" value="InterPro"/>
</dbReference>
<dbReference type="SUPFAM" id="SSF46689">
    <property type="entry name" value="Homeodomain-like"/>
    <property type="match status" value="1"/>
</dbReference>
<dbReference type="EMBL" id="PVWO01000099">
    <property type="protein sequence ID" value="PSB56971.1"/>
    <property type="molecule type" value="Genomic_DNA"/>
</dbReference>
<dbReference type="AlphaFoldDB" id="A0A2T1GH05"/>
<protein>
    <submittedName>
        <fullName evidence="3">IS630 family transposase</fullName>
    </submittedName>
</protein>
<dbReference type="Proteomes" id="UP000238937">
    <property type="component" value="Unassembled WGS sequence"/>
</dbReference>
<organism evidence="3 4">
    <name type="scientific">Chamaesiphon polymorphus CCALA 037</name>
    <dbReference type="NCBI Taxonomy" id="2107692"/>
    <lineage>
        <taxon>Bacteria</taxon>
        <taxon>Bacillati</taxon>
        <taxon>Cyanobacteriota</taxon>
        <taxon>Cyanophyceae</taxon>
        <taxon>Gomontiellales</taxon>
        <taxon>Chamaesiphonaceae</taxon>
        <taxon>Chamaesiphon</taxon>
    </lineage>
</organism>
<dbReference type="InterPro" id="IPR047655">
    <property type="entry name" value="Transpos_IS630-like"/>
</dbReference>
<dbReference type="Pfam" id="PF13358">
    <property type="entry name" value="DDE_3"/>
    <property type="match status" value="1"/>
</dbReference>
<accession>A0A2T1GH05</accession>
<sequence length="342" mass="40094">MGSLESLIKSNSDPRELKRALAVKMSIEGYSDRIIAQILGVSTSFVRDWKKAFKVGGIAGIKLGHKGAIGKLTTEQRREIIEWLKDKDYWHLDELIDHLEDKYEVVYKSKQSYYDLFEASKIRWKRSQKVNPLFDEELVKKKRTEINDFLAKHKTEIETGVMAVLFIDECHLLNGDICGYVWGQTKVRIEVPIKNEKDRQTYFGALNYQTKEFTIEAYPSGNGEATVKFVKNLQRKHPNQKIVLIWDGASYHRFGEFREYLTEVNQAKSPDNLEVTCILFAPNAPQQNPAEDIWLQAKSFLRKYWYLCRSFWAVKKLFELFYDSSKFDFPKIHQYNFSQEIK</sequence>
<keyword evidence="4" id="KW-1185">Reference proteome</keyword>
<dbReference type="Gene3D" id="3.30.420.10">
    <property type="entry name" value="Ribonuclease H-like superfamily/Ribonuclease H"/>
    <property type="match status" value="1"/>
</dbReference>
<comment type="caution">
    <text evidence="3">The sequence shown here is derived from an EMBL/GenBank/DDBJ whole genome shotgun (WGS) entry which is preliminary data.</text>
</comment>
<dbReference type="OrthoDB" id="465657at2"/>
<feature type="domain" description="Tc1-like transposase DDE" evidence="1">
    <location>
        <begin position="164"/>
        <end position="303"/>
    </location>
</feature>
<dbReference type="InterPro" id="IPR009057">
    <property type="entry name" value="Homeodomain-like_sf"/>
</dbReference>
<name>A0A2T1GH05_9CYAN</name>
<evidence type="ECO:0000259" key="2">
    <source>
        <dbReference type="Pfam" id="PF13592"/>
    </source>
</evidence>